<name>A0ABY6ZUR8_9PSED</name>
<dbReference type="RefSeq" id="WP_254475826.1">
    <property type="nucleotide sequence ID" value="NZ_CP113432.1"/>
</dbReference>
<organism evidence="2 3">
    <name type="scientific">Pseudomonas triclosanedens</name>
    <dbReference type="NCBI Taxonomy" id="2961893"/>
    <lineage>
        <taxon>Bacteria</taxon>
        <taxon>Pseudomonadati</taxon>
        <taxon>Pseudomonadota</taxon>
        <taxon>Gammaproteobacteria</taxon>
        <taxon>Pseudomonadales</taxon>
        <taxon>Pseudomonadaceae</taxon>
        <taxon>Pseudomonas</taxon>
    </lineage>
</organism>
<sequence length="229" mass="26396">MSAKSIRVPFFLVFVLFLLGLTLSVASAYNSSQGEGLRFCLSEECIRFAKAHFENSLWLLKSTLEVCVALATILGVYYALKTYSESIYSRVTRERADHFKVFCGFVESAPQEFRISMSLMQKRGLYFLIYPQADVAVFAVSVEYRKKLKVLEQFMERISKSFGEGGFDKRQHAVLMYEMFLGLYLEFEEPASRNVFEDEVRVCGFLDFINSSMPDLEIKLSGERHYRIS</sequence>
<dbReference type="Proteomes" id="UP001163624">
    <property type="component" value="Chromosome"/>
</dbReference>
<evidence type="ECO:0000313" key="2">
    <source>
        <dbReference type="EMBL" id="WAI47770.1"/>
    </source>
</evidence>
<dbReference type="NCBIfam" id="NF038235">
    <property type="entry name" value="retron_Ec48_2TM"/>
    <property type="match status" value="1"/>
</dbReference>
<feature type="transmembrane region" description="Helical" evidence="1">
    <location>
        <begin position="58"/>
        <end position="80"/>
    </location>
</feature>
<accession>A0ABY6ZUR8</accession>
<dbReference type="InterPro" id="IPR053597">
    <property type="entry name" value="Retron_Ec48_antiviral"/>
</dbReference>
<protein>
    <submittedName>
        <fullName evidence="2">Retron Ec48 family effector membrane protein</fullName>
    </submittedName>
</protein>
<evidence type="ECO:0000313" key="3">
    <source>
        <dbReference type="Proteomes" id="UP001163624"/>
    </source>
</evidence>
<gene>
    <name evidence="2" type="ORF">OU419_18555</name>
</gene>
<keyword evidence="3" id="KW-1185">Reference proteome</keyword>
<keyword evidence="1" id="KW-0472">Membrane</keyword>
<evidence type="ECO:0000256" key="1">
    <source>
        <dbReference type="SAM" id="Phobius"/>
    </source>
</evidence>
<dbReference type="EMBL" id="CP113432">
    <property type="protein sequence ID" value="WAI47770.1"/>
    <property type="molecule type" value="Genomic_DNA"/>
</dbReference>
<proteinExistence type="predicted"/>
<keyword evidence="1" id="KW-0812">Transmembrane</keyword>
<keyword evidence="1" id="KW-1133">Transmembrane helix</keyword>
<reference evidence="2" key="1">
    <citation type="submission" date="2022-11" db="EMBL/GenBank/DDBJ databases">
        <title>Pseudomonas triclosanedens sp. nov., a triclosan degrader isolated from activated sludge.</title>
        <authorList>
            <person name="Yin Y."/>
            <person name="Lu Z."/>
        </authorList>
    </citation>
    <scope>NUCLEOTIDE SEQUENCE</scope>
    <source>
        <strain evidence="2">ZM23</strain>
    </source>
</reference>